<comment type="caution">
    <text evidence="1">The sequence shown here is derived from an EMBL/GenBank/DDBJ whole genome shotgun (WGS) entry which is preliminary data.</text>
</comment>
<reference evidence="1 2" key="1">
    <citation type="journal article" date="2023" name="Plants (Basel)">
        <title>Bridging the Gap: Combining Genomics and Transcriptomics Approaches to Understand Stylosanthes scabra, an Orphan Legume from the Brazilian Caatinga.</title>
        <authorList>
            <person name="Ferreira-Neto J.R.C."/>
            <person name="da Silva M.D."/>
            <person name="Binneck E."/>
            <person name="de Melo N.F."/>
            <person name="da Silva R.H."/>
            <person name="de Melo A.L.T.M."/>
            <person name="Pandolfi V."/>
            <person name="Bustamante F.O."/>
            <person name="Brasileiro-Vidal A.C."/>
            <person name="Benko-Iseppon A.M."/>
        </authorList>
    </citation>
    <scope>NUCLEOTIDE SEQUENCE [LARGE SCALE GENOMIC DNA]</scope>
    <source>
        <tissue evidence="1">Leaves</tissue>
    </source>
</reference>
<organism evidence="1 2">
    <name type="scientific">Stylosanthes scabra</name>
    <dbReference type="NCBI Taxonomy" id="79078"/>
    <lineage>
        <taxon>Eukaryota</taxon>
        <taxon>Viridiplantae</taxon>
        <taxon>Streptophyta</taxon>
        <taxon>Embryophyta</taxon>
        <taxon>Tracheophyta</taxon>
        <taxon>Spermatophyta</taxon>
        <taxon>Magnoliopsida</taxon>
        <taxon>eudicotyledons</taxon>
        <taxon>Gunneridae</taxon>
        <taxon>Pentapetalae</taxon>
        <taxon>rosids</taxon>
        <taxon>fabids</taxon>
        <taxon>Fabales</taxon>
        <taxon>Fabaceae</taxon>
        <taxon>Papilionoideae</taxon>
        <taxon>50 kb inversion clade</taxon>
        <taxon>dalbergioids sensu lato</taxon>
        <taxon>Dalbergieae</taxon>
        <taxon>Pterocarpus clade</taxon>
        <taxon>Stylosanthes</taxon>
    </lineage>
</organism>
<dbReference type="EMBL" id="JASCZI010030654">
    <property type="protein sequence ID" value="MED6124131.1"/>
    <property type="molecule type" value="Genomic_DNA"/>
</dbReference>
<dbReference type="Proteomes" id="UP001341840">
    <property type="component" value="Unassembled WGS sequence"/>
</dbReference>
<protein>
    <submittedName>
        <fullName evidence="1">Uncharacterized protein</fullName>
    </submittedName>
</protein>
<evidence type="ECO:0000313" key="1">
    <source>
        <dbReference type="EMBL" id="MED6124131.1"/>
    </source>
</evidence>
<proteinExistence type="predicted"/>
<accession>A0ABU6RJ81</accession>
<sequence length="105" mass="10938">MTLQTLLGVFTGRVSSGSTPSESIPEPIEVGLIGSDPIAHWVLKQFNRFSSNPDQGCYVDAASSMVVAWVRGPRSPAQGQGARRGASLLFGIGHWQAGNTAAAVG</sequence>
<gene>
    <name evidence="1" type="ORF">PIB30_056172</name>
</gene>
<evidence type="ECO:0000313" key="2">
    <source>
        <dbReference type="Proteomes" id="UP001341840"/>
    </source>
</evidence>
<name>A0ABU6RJ81_9FABA</name>
<keyword evidence="2" id="KW-1185">Reference proteome</keyword>